<evidence type="ECO:0000256" key="3">
    <source>
        <dbReference type="SAM" id="SignalP"/>
    </source>
</evidence>
<evidence type="ECO:0000313" key="6">
    <source>
        <dbReference type="Proteomes" id="UP001562065"/>
    </source>
</evidence>
<dbReference type="Gene3D" id="3.40.190.10">
    <property type="entry name" value="Periplasmic binding protein-like II"/>
    <property type="match status" value="1"/>
</dbReference>
<dbReference type="EMBL" id="JBGCUO010000001">
    <property type="protein sequence ID" value="MEY1662047.1"/>
    <property type="molecule type" value="Genomic_DNA"/>
</dbReference>
<dbReference type="RefSeq" id="WP_369455290.1">
    <property type="nucleotide sequence ID" value="NZ_JBGCUO010000001.1"/>
</dbReference>
<dbReference type="Pfam" id="PF00496">
    <property type="entry name" value="SBP_bac_5"/>
    <property type="match status" value="1"/>
</dbReference>
<protein>
    <submittedName>
        <fullName evidence="5">Extracellular solute-binding protein</fullName>
    </submittedName>
</protein>
<keyword evidence="1 3" id="KW-0732">Signal</keyword>
<dbReference type="SUPFAM" id="SSF53850">
    <property type="entry name" value="Periplasmic binding protein-like II"/>
    <property type="match status" value="1"/>
</dbReference>
<name>A0ABV4AHM3_9GAMM</name>
<feature type="domain" description="Solute-binding protein family 5" evidence="4">
    <location>
        <begin position="96"/>
        <end position="502"/>
    </location>
</feature>
<dbReference type="Gene3D" id="3.10.105.10">
    <property type="entry name" value="Dipeptide-binding Protein, Domain 3"/>
    <property type="match status" value="1"/>
</dbReference>
<dbReference type="PIRSF" id="PIRSF002741">
    <property type="entry name" value="MppA"/>
    <property type="match status" value="1"/>
</dbReference>
<gene>
    <name evidence="5" type="ORF">AB5I84_07780</name>
</gene>
<accession>A0ABV4AHM3</accession>
<feature type="compositionally biased region" description="Polar residues" evidence="2">
    <location>
        <begin position="486"/>
        <end position="502"/>
    </location>
</feature>
<evidence type="ECO:0000256" key="1">
    <source>
        <dbReference type="ARBA" id="ARBA00022729"/>
    </source>
</evidence>
<evidence type="ECO:0000256" key="2">
    <source>
        <dbReference type="SAM" id="MobiDB-lite"/>
    </source>
</evidence>
<reference evidence="5 6" key="1">
    <citation type="submission" date="2024-07" db="EMBL/GenBank/DDBJ databases">
        <authorList>
            <person name="Ren Q."/>
        </authorList>
    </citation>
    <scope>NUCLEOTIDE SEQUENCE [LARGE SCALE GENOMIC DNA]</scope>
    <source>
        <strain evidence="5 6">REN37</strain>
    </source>
</reference>
<dbReference type="InterPro" id="IPR030678">
    <property type="entry name" value="Peptide/Ni-bd"/>
</dbReference>
<proteinExistence type="predicted"/>
<comment type="caution">
    <text evidence="5">The sequence shown here is derived from an EMBL/GenBank/DDBJ whole genome shotgun (WGS) entry which is preliminary data.</text>
</comment>
<keyword evidence="6" id="KW-1185">Reference proteome</keyword>
<dbReference type="Proteomes" id="UP001562065">
    <property type="component" value="Unassembled WGS sequence"/>
</dbReference>
<dbReference type="CDD" id="cd08497">
    <property type="entry name" value="MbnE-like"/>
    <property type="match status" value="1"/>
</dbReference>
<dbReference type="PANTHER" id="PTHR30290:SF64">
    <property type="entry name" value="ABC TRANSPORTER PERIPLASMIC BINDING PROTEIN"/>
    <property type="match status" value="1"/>
</dbReference>
<dbReference type="PANTHER" id="PTHR30290">
    <property type="entry name" value="PERIPLASMIC BINDING COMPONENT OF ABC TRANSPORTER"/>
    <property type="match status" value="1"/>
</dbReference>
<feature type="region of interest" description="Disordered" evidence="2">
    <location>
        <begin position="486"/>
        <end position="511"/>
    </location>
</feature>
<evidence type="ECO:0000259" key="4">
    <source>
        <dbReference type="Pfam" id="PF00496"/>
    </source>
</evidence>
<feature type="signal peptide" evidence="3">
    <location>
        <begin position="1"/>
        <end position="19"/>
    </location>
</feature>
<dbReference type="InterPro" id="IPR000914">
    <property type="entry name" value="SBP_5_dom"/>
</dbReference>
<evidence type="ECO:0000313" key="5">
    <source>
        <dbReference type="EMBL" id="MEY1662047.1"/>
    </source>
</evidence>
<feature type="chain" id="PRO_5045139684" evidence="3">
    <location>
        <begin position="20"/>
        <end position="593"/>
    </location>
</feature>
<dbReference type="InterPro" id="IPR039424">
    <property type="entry name" value="SBP_5"/>
</dbReference>
<organism evidence="5 6">
    <name type="scientific">Isoalcanivorax beigongshangi</name>
    <dbReference type="NCBI Taxonomy" id="3238810"/>
    <lineage>
        <taxon>Bacteria</taxon>
        <taxon>Pseudomonadati</taxon>
        <taxon>Pseudomonadota</taxon>
        <taxon>Gammaproteobacteria</taxon>
        <taxon>Oceanospirillales</taxon>
        <taxon>Alcanivoracaceae</taxon>
        <taxon>Isoalcanivorax</taxon>
    </lineage>
</organism>
<sequence>MRLLLVLALPLLWAPVAHAAPQHAQAMYGAPKYSAGFSHFDYVNPDAPKGGTLRRHTVGSFDSLNPFIPRGTPAAGLGYLYDTLTVASDDEPFTQYGLLAETIDIADDRSSVTYRLRPQARFADGSPVTAEDVVFSFHALVEKGSPLYAFYYHDVEKVEALDAHTVRFSFAAGENQELALIVGQLQVLPKHYWAERDFSRGTLEPPLGSGPYRAVTVEAGKRIVYQRRDDYWGKDLAVNRGRYNFDRISFEYYLDDTVALEAFKAGRYDLRQEQSAANWANGYQGPALSRGDIILETFQHQLPTGMQGTVFNLRRPLFQDPVLREALGYAFDFEWTNQNIFHGQYRRTRSYFQNSELAATGLPSAAELALLTPLRDQLPARVFTEAYQPPVTDGSGRPRANLMVAQKMLRDAGYTLVDKQLHTPDGKPVQFEILLDNPVFERVIQPLVRNLATLGVRATVRRVDQPQYVERKRRFDFDMLIDVFPQSNSPGNEQRDFWSSSAADRPDSRNTLGLKDPAIDQLVENVIRAPDRAALVTATRALDRALQWGHYVIPNWYLDRFRLAYSRHLAHPDGNAPYGLPLDAWWDQRQVTR</sequence>